<keyword evidence="2" id="KW-1185">Reference proteome</keyword>
<sequence>MTQPYVAPTLTTLGSLADLTLQTGKQFGAKSDGDFLNGKSVYTVSCGCETGIN</sequence>
<dbReference type="AlphaFoldDB" id="A0A2T0R0Y0"/>
<accession>A0A2T0R0Y0</accession>
<evidence type="ECO:0008006" key="3">
    <source>
        <dbReference type="Google" id="ProtNLM"/>
    </source>
</evidence>
<dbReference type="RefSeq" id="WP_170127339.1">
    <property type="nucleotide sequence ID" value="NZ_PVZF01000009.1"/>
</dbReference>
<gene>
    <name evidence="1" type="ORF">CLV37_109133</name>
</gene>
<comment type="caution">
    <text evidence="1">The sequence shown here is derived from an EMBL/GenBank/DDBJ whole genome shotgun (WGS) entry which is preliminary data.</text>
</comment>
<organism evidence="1 2">
    <name type="scientific">Kineococcus rhizosphaerae</name>
    <dbReference type="NCBI Taxonomy" id="559628"/>
    <lineage>
        <taxon>Bacteria</taxon>
        <taxon>Bacillati</taxon>
        <taxon>Actinomycetota</taxon>
        <taxon>Actinomycetes</taxon>
        <taxon>Kineosporiales</taxon>
        <taxon>Kineosporiaceae</taxon>
        <taxon>Kineococcus</taxon>
    </lineage>
</organism>
<name>A0A2T0R0Y0_9ACTN</name>
<dbReference type="Proteomes" id="UP000238083">
    <property type="component" value="Unassembled WGS sequence"/>
</dbReference>
<reference evidence="1 2" key="1">
    <citation type="submission" date="2018-03" db="EMBL/GenBank/DDBJ databases">
        <title>Genomic Encyclopedia of Archaeal and Bacterial Type Strains, Phase II (KMG-II): from individual species to whole genera.</title>
        <authorList>
            <person name="Goeker M."/>
        </authorList>
    </citation>
    <scope>NUCLEOTIDE SEQUENCE [LARGE SCALE GENOMIC DNA]</scope>
    <source>
        <strain evidence="1 2">DSM 19711</strain>
    </source>
</reference>
<protein>
    <recommendedName>
        <fullName evidence="3">Lasso RiPP family leader peptide-containing protein</fullName>
    </recommendedName>
</protein>
<dbReference type="EMBL" id="PVZF01000009">
    <property type="protein sequence ID" value="PRY12947.1"/>
    <property type="molecule type" value="Genomic_DNA"/>
</dbReference>
<proteinExistence type="predicted"/>
<evidence type="ECO:0000313" key="1">
    <source>
        <dbReference type="EMBL" id="PRY12947.1"/>
    </source>
</evidence>
<evidence type="ECO:0000313" key="2">
    <source>
        <dbReference type="Proteomes" id="UP000238083"/>
    </source>
</evidence>